<dbReference type="RefSeq" id="WP_217894918.1">
    <property type="nucleotide sequence ID" value="NZ_JAHSTY010000002.1"/>
</dbReference>
<gene>
    <name evidence="2" type="ORF">KVG91_17210</name>
</gene>
<keyword evidence="1" id="KW-0472">Membrane</keyword>
<evidence type="ECO:0000256" key="1">
    <source>
        <dbReference type="SAM" id="Phobius"/>
    </source>
</evidence>
<evidence type="ECO:0000313" key="2">
    <source>
        <dbReference type="EMBL" id="MBV4454333.1"/>
    </source>
</evidence>
<reference evidence="2" key="1">
    <citation type="submission" date="2021-06" db="EMBL/GenBank/DDBJ databases">
        <title>Updating the genus Pseudomonas: Description of 43 new species and partition of the Pseudomonas putida group.</title>
        <authorList>
            <person name="Girard L."/>
            <person name="Lood C."/>
            <person name="Vandamme P."/>
            <person name="Rokni-Zadeh H."/>
            <person name="Van Noort V."/>
            <person name="Hofte M."/>
            <person name="Lavigne R."/>
            <person name="De Mot R."/>
        </authorList>
    </citation>
    <scope>NUCLEOTIDE SEQUENCE</scope>
    <source>
        <strain evidence="2">SWRI103</strain>
    </source>
</reference>
<organism evidence="2 3">
    <name type="scientific">Pseudomonas azadiae</name>
    <dbReference type="NCBI Taxonomy" id="2843612"/>
    <lineage>
        <taxon>Bacteria</taxon>
        <taxon>Pseudomonadati</taxon>
        <taxon>Pseudomonadota</taxon>
        <taxon>Gammaproteobacteria</taxon>
        <taxon>Pseudomonadales</taxon>
        <taxon>Pseudomonadaceae</taxon>
        <taxon>Pseudomonas</taxon>
    </lineage>
</organism>
<proteinExistence type="predicted"/>
<dbReference type="Proteomes" id="UP001048976">
    <property type="component" value="Unassembled WGS sequence"/>
</dbReference>
<feature type="transmembrane region" description="Helical" evidence="1">
    <location>
        <begin position="63"/>
        <end position="80"/>
    </location>
</feature>
<protein>
    <submittedName>
        <fullName evidence="2">Uncharacterized protein</fullName>
    </submittedName>
</protein>
<dbReference type="EMBL" id="JAHSTY010000002">
    <property type="protein sequence ID" value="MBV4454333.1"/>
    <property type="molecule type" value="Genomic_DNA"/>
</dbReference>
<keyword evidence="1" id="KW-0812">Transmembrane</keyword>
<keyword evidence="3" id="KW-1185">Reference proteome</keyword>
<name>A0ABS6P1H9_9PSED</name>
<feature type="transmembrane region" description="Helical" evidence="1">
    <location>
        <begin position="36"/>
        <end position="56"/>
    </location>
</feature>
<evidence type="ECO:0000313" key="3">
    <source>
        <dbReference type="Proteomes" id="UP001048976"/>
    </source>
</evidence>
<keyword evidence="1" id="KW-1133">Transmembrane helix</keyword>
<accession>A0ABS6P1H9</accession>
<sequence length="107" mass="11874">MLPHTQKTSTQAFRKVVALVLIIPLLLPLMRAPLGLGRYVAIATVGGSLYGAWYAWQHTSRSLAIGATLMALLNLLSLVAMGTASIIWFVFILARLYGSSWWYYGRF</sequence>
<comment type="caution">
    <text evidence="2">The sequence shown here is derived from an EMBL/GenBank/DDBJ whole genome shotgun (WGS) entry which is preliminary data.</text>
</comment>
<feature type="transmembrane region" description="Helical" evidence="1">
    <location>
        <begin position="12"/>
        <end position="30"/>
    </location>
</feature>